<dbReference type="EMBL" id="ML994610">
    <property type="protein sequence ID" value="KAF2194975.1"/>
    <property type="molecule type" value="Genomic_DNA"/>
</dbReference>
<dbReference type="Proteomes" id="UP000800200">
    <property type="component" value="Unassembled WGS sequence"/>
</dbReference>
<reference evidence="2" key="1">
    <citation type="journal article" date="2020" name="Stud. Mycol.">
        <title>101 Dothideomycetes genomes: a test case for predicting lifestyles and emergence of pathogens.</title>
        <authorList>
            <person name="Haridas S."/>
            <person name="Albert R."/>
            <person name="Binder M."/>
            <person name="Bloem J."/>
            <person name="Labutti K."/>
            <person name="Salamov A."/>
            <person name="Andreopoulos B."/>
            <person name="Baker S."/>
            <person name="Barry K."/>
            <person name="Bills G."/>
            <person name="Bluhm B."/>
            <person name="Cannon C."/>
            <person name="Castanera R."/>
            <person name="Culley D."/>
            <person name="Daum C."/>
            <person name="Ezra D."/>
            <person name="Gonzalez J."/>
            <person name="Henrissat B."/>
            <person name="Kuo A."/>
            <person name="Liang C."/>
            <person name="Lipzen A."/>
            <person name="Lutzoni F."/>
            <person name="Magnuson J."/>
            <person name="Mondo S."/>
            <person name="Nolan M."/>
            <person name="Ohm R."/>
            <person name="Pangilinan J."/>
            <person name="Park H.-J."/>
            <person name="Ramirez L."/>
            <person name="Alfaro M."/>
            <person name="Sun H."/>
            <person name="Tritt A."/>
            <person name="Yoshinaga Y."/>
            <person name="Zwiers L.-H."/>
            <person name="Turgeon B."/>
            <person name="Goodwin S."/>
            <person name="Spatafora J."/>
            <person name="Crous P."/>
            <person name="Grigoriev I."/>
        </authorList>
    </citation>
    <scope>NUCLEOTIDE SEQUENCE</scope>
    <source>
        <strain evidence="2">CBS 207.26</strain>
    </source>
</reference>
<sequence>MKHDGDYTIGDFSIRLRQRPDVTDKLALAFDKLLDVINTAPADPRKSPESLFESGFMSRKLMRIDTDLTLVENDEDESTDSGRLRFFSCAAPPSVTHGKLRSGDSSNESFDDALEDAHKKL</sequence>
<keyword evidence="3" id="KW-1185">Reference proteome</keyword>
<evidence type="ECO:0000313" key="3">
    <source>
        <dbReference type="Proteomes" id="UP000800200"/>
    </source>
</evidence>
<gene>
    <name evidence="2" type="ORF">K469DRAFT_681362</name>
</gene>
<organism evidence="2 3">
    <name type="scientific">Zopfia rhizophila CBS 207.26</name>
    <dbReference type="NCBI Taxonomy" id="1314779"/>
    <lineage>
        <taxon>Eukaryota</taxon>
        <taxon>Fungi</taxon>
        <taxon>Dikarya</taxon>
        <taxon>Ascomycota</taxon>
        <taxon>Pezizomycotina</taxon>
        <taxon>Dothideomycetes</taxon>
        <taxon>Dothideomycetes incertae sedis</taxon>
        <taxon>Zopfiaceae</taxon>
        <taxon>Zopfia</taxon>
    </lineage>
</organism>
<dbReference type="OrthoDB" id="341259at2759"/>
<dbReference type="AlphaFoldDB" id="A0A6A6EUU6"/>
<name>A0A6A6EUU6_9PEZI</name>
<accession>A0A6A6EUU6</accession>
<evidence type="ECO:0000313" key="2">
    <source>
        <dbReference type="EMBL" id="KAF2194975.1"/>
    </source>
</evidence>
<evidence type="ECO:0000256" key="1">
    <source>
        <dbReference type="SAM" id="MobiDB-lite"/>
    </source>
</evidence>
<proteinExistence type="predicted"/>
<protein>
    <submittedName>
        <fullName evidence="2">Uncharacterized protein</fullName>
    </submittedName>
</protein>
<feature type="region of interest" description="Disordered" evidence="1">
    <location>
        <begin position="93"/>
        <end position="121"/>
    </location>
</feature>